<dbReference type="AlphaFoldDB" id="A0A914CC99"/>
<evidence type="ECO:0000256" key="7">
    <source>
        <dbReference type="ARBA" id="ARBA00022801"/>
    </source>
</evidence>
<keyword evidence="7 11" id="KW-0378">Hydrolase</keyword>
<feature type="active site" evidence="10">
    <location>
        <position position="92"/>
    </location>
</feature>
<dbReference type="PANTHER" id="PTHR47966:SF45">
    <property type="entry name" value="PEPTIDASE A1 DOMAIN-CONTAINING PROTEIN"/>
    <property type="match status" value="1"/>
</dbReference>
<name>A0A914CC99_9BILA</name>
<feature type="active site" evidence="10">
    <location>
        <position position="286"/>
    </location>
</feature>
<evidence type="ECO:0000256" key="5">
    <source>
        <dbReference type="ARBA" id="ARBA00022729"/>
    </source>
</evidence>
<dbReference type="FunFam" id="2.40.70.10:FF:000058">
    <property type="entry name" value="ASpartyl Protease"/>
    <property type="match status" value="1"/>
</dbReference>
<evidence type="ECO:0000313" key="15">
    <source>
        <dbReference type="WBParaSite" id="ACRNAN_Path_822.g3128.t1"/>
    </source>
</evidence>
<dbReference type="InterPro" id="IPR001969">
    <property type="entry name" value="Aspartic_peptidase_AS"/>
</dbReference>
<dbReference type="PROSITE" id="PS00141">
    <property type="entry name" value="ASP_PROTEASE"/>
    <property type="match status" value="1"/>
</dbReference>
<dbReference type="WBParaSite" id="ACRNAN_Path_822.g3128.t1">
    <property type="protein sequence ID" value="ACRNAN_Path_822.g3128.t1"/>
    <property type="gene ID" value="ACRNAN_Path_822.g3128"/>
</dbReference>
<evidence type="ECO:0000256" key="9">
    <source>
        <dbReference type="ARBA" id="ARBA00023180"/>
    </source>
</evidence>
<feature type="signal peptide" evidence="12">
    <location>
        <begin position="1"/>
        <end position="15"/>
    </location>
</feature>
<dbReference type="Proteomes" id="UP000887540">
    <property type="component" value="Unplaced"/>
</dbReference>
<dbReference type="GO" id="GO:0005764">
    <property type="term" value="C:lysosome"/>
    <property type="evidence" value="ECO:0007669"/>
    <property type="project" value="TreeGrafter"/>
</dbReference>
<protein>
    <submittedName>
        <fullName evidence="15">Peptidase A1 domain-containing protein</fullName>
    </submittedName>
</protein>
<evidence type="ECO:0000256" key="12">
    <source>
        <dbReference type="SAM" id="SignalP"/>
    </source>
</evidence>
<evidence type="ECO:0000256" key="4">
    <source>
        <dbReference type="ARBA" id="ARBA00022670"/>
    </source>
</evidence>
<comment type="subcellular location">
    <subcellularLocation>
        <location evidence="1">Secreted</location>
    </subcellularLocation>
</comment>
<dbReference type="PANTHER" id="PTHR47966">
    <property type="entry name" value="BETA-SITE APP-CLEAVING ENZYME, ISOFORM A-RELATED"/>
    <property type="match status" value="1"/>
</dbReference>
<evidence type="ECO:0000256" key="11">
    <source>
        <dbReference type="RuleBase" id="RU000454"/>
    </source>
</evidence>
<evidence type="ECO:0000256" key="3">
    <source>
        <dbReference type="ARBA" id="ARBA00022525"/>
    </source>
</evidence>
<dbReference type="InterPro" id="IPR034164">
    <property type="entry name" value="Pepsin-like_dom"/>
</dbReference>
<dbReference type="InterPro" id="IPR021109">
    <property type="entry name" value="Peptidase_aspartic_dom_sf"/>
</dbReference>
<dbReference type="CDD" id="cd05471">
    <property type="entry name" value="pepsin_like"/>
    <property type="match status" value="1"/>
</dbReference>
<feature type="chain" id="PRO_5037608927" evidence="12">
    <location>
        <begin position="16"/>
        <end position="395"/>
    </location>
</feature>
<evidence type="ECO:0000259" key="13">
    <source>
        <dbReference type="PROSITE" id="PS51767"/>
    </source>
</evidence>
<evidence type="ECO:0000256" key="6">
    <source>
        <dbReference type="ARBA" id="ARBA00022750"/>
    </source>
</evidence>
<sequence length="395" mass="43115">MKQIILLGLLSIASAGVYQITLTRHDSRMIKYLREGTWSSYLQYKERLRLTSKTRFSSHQSIGQGINDYEDNEYVGNITIGTPGQIFSVCLDTGSANLWIPDVTCSKCSKHNQFVSTKSSTYKQNGQSWSISYGDFHNLNNVLTASGFYGVDTVGIGDGASKLLIPTTTFGQATSENDLMLSYKSFDGIMGLAFTSLAVDGIIPPLINAINQGLLDQPFFTVYLEERGDVDNVPGGYITYGGLDTQNCGSVIAYQPLSSATFFQFTINEVSLGSYTKNKAWQVISDTGTAFVCGPNSIVDQLAKAAGATYSNTDEIYYIDCNANFGPLNIVIGGKTYSITTKQMIISAGNNKCYFAVCQMGTGFGIDWILGDPFIRQYCNIYDLGNKRIGFASAK</sequence>
<evidence type="ECO:0000256" key="10">
    <source>
        <dbReference type="PIRSR" id="PIRSR601461-1"/>
    </source>
</evidence>
<organism evidence="14 15">
    <name type="scientific">Acrobeloides nanus</name>
    <dbReference type="NCBI Taxonomy" id="290746"/>
    <lineage>
        <taxon>Eukaryota</taxon>
        <taxon>Metazoa</taxon>
        <taxon>Ecdysozoa</taxon>
        <taxon>Nematoda</taxon>
        <taxon>Chromadorea</taxon>
        <taxon>Rhabditida</taxon>
        <taxon>Tylenchina</taxon>
        <taxon>Cephalobomorpha</taxon>
        <taxon>Cephaloboidea</taxon>
        <taxon>Cephalobidae</taxon>
        <taxon>Acrobeloides</taxon>
    </lineage>
</organism>
<accession>A0A914CC99</accession>
<evidence type="ECO:0000313" key="14">
    <source>
        <dbReference type="Proteomes" id="UP000887540"/>
    </source>
</evidence>
<keyword evidence="5 12" id="KW-0732">Signal</keyword>
<dbReference type="SUPFAM" id="SSF50630">
    <property type="entry name" value="Acid proteases"/>
    <property type="match status" value="1"/>
</dbReference>
<dbReference type="Pfam" id="PF00026">
    <property type="entry name" value="Asp"/>
    <property type="match status" value="1"/>
</dbReference>
<keyword evidence="4 11" id="KW-0645">Protease</keyword>
<dbReference type="GO" id="GO:0005576">
    <property type="term" value="C:extracellular region"/>
    <property type="evidence" value="ECO:0007669"/>
    <property type="project" value="UniProtKB-SubCell"/>
</dbReference>
<dbReference type="InterPro" id="IPR001461">
    <property type="entry name" value="Aspartic_peptidase_A1"/>
</dbReference>
<evidence type="ECO:0000256" key="8">
    <source>
        <dbReference type="ARBA" id="ARBA00023157"/>
    </source>
</evidence>
<evidence type="ECO:0000256" key="1">
    <source>
        <dbReference type="ARBA" id="ARBA00004613"/>
    </source>
</evidence>
<dbReference type="PRINTS" id="PR00792">
    <property type="entry name" value="PEPSIN"/>
</dbReference>
<dbReference type="Gene3D" id="2.40.70.10">
    <property type="entry name" value="Acid Proteases"/>
    <property type="match status" value="2"/>
</dbReference>
<dbReference type="PROSITE" id="PS51767">
    <property type="entry name" value="PEPTIDASE_A1"/>
    <property type="match status" value="1"/>
</dbReference>
<keyword evidence="9" id="KW-0325">Glycoprotein</keyword>
<reference evidence="15" key="1">
    <citation type="submission" date="2022-11" db="UniProtKB">
        <authorList>
            <consortium name="WormBaseParasite"/>
        </authorList>
    </citation>
    <scope>IDENTIFICATION</scope>
</reference>
<proteinExistence type="inferred from homology"/>
<dbReference type="GO" id="GO:0004190">
    <property type="term" value="F:aspartic-type endopeptidase activity"/>
    <property type="evidence" value="ECO:0007669"/>
    <property type="project" value="UniProtKB-KW"/>
</dbReference>
<keyword evidence="14" id="KW-1185">Reference proteome</keyword>
<keyword evidence="6 11" id="KW-0064">Aspartyl protease</keyword>
<dbReference type="GO" id="GO:0006508">
    <property type="term" value="P:proteolysis"/>
    <property type="evidence" value="ECO:0007669"/>
    <property type="project" value="UniProtKB-KW"/>
</dbReference>
<feature type="domain" description="Peptidase A1" evidence="13">
    <location>
        <begin position="74"/>
        <end position="392"/>
    </location>
</feature>
<keyword evidence="8" id="KW-1015">Disulfide bond</keyword>
<dbReference type="InterPro" id="IPR033121">
    <property type="entry name" value="PEPTIDASE_A1"/>
</dbReference>
<comment type="similarity">
    <text evidence="2 11">Belongs to the peptidase A1 family.</text>
</comment>
<keyword evidence="3" id="KW-0964">Secreted</keyword>
<dbReference type="FunFam" id="2.40.70.10:FF:000008">
    <property type="entry name" value="Cathepsin D"/>
    <property type="match status" value="1"/>
</dbReference>
<evidence type="ECO:0000256" key="2">
    <source>
        <dbReference type="ARBA" id="ARBA00007447"/>
    </source>
</evidence>